<keyword evidence="10" id="KW-1185">Reference proteome</keyword>
<name>A0AAE1I467_9NEOP</name>
<keyword evidence="4" id="KW-0862">Zinc</keyword>
<dbReference type="PROSITE" id="PS50157">
    <property type="entry name" value="ZINC_FINGER_C2H2_2"/>
    <property type="match status" value="1"/>
</dbReference>
<dbReference type="InterPro" id="IPR012337">
    <property type="entry name" value="RNaseH-like_sf"/>
</dbReference>
<evidence type="ECO:0000259" key="8">
    <source>
        <dbReference type="PROSITE" id="PS50157"/>
    </source>
</evidence>
<dbReference type="EMBL" id="JAHWGI010001443">
    <property type="protein sequence ID" value="KAK3933102.1"/>
    <property type="molecule type" value="Genomic_DNA"/>
</dbReference>
<accession>A0AAE1I467</accession>
<comment type="caution">
    <text evidence="9">The sequence shown here is derived from an EMBL/GenBank/DDBJ whole genome shotgun (WGS) entry which is preliminary data.</text>
</comment>
<evidence type="ECO:0000256" key="6">
    <source>
        <dbReference type="PROSITE-ProRule" id="PRU00042"/>
    </source>
</evidence>
<evidence type="ECO:0000256" key="1">
    <source>
        <dbReference type="ARBA" id="ARBA00004123"/>
    </source>
</evidence>
<feature type="region of interest" description="Disordered" evidence="7">
    <location>
        <begin position="46"/>
        <end position="120"/>
    </location>
</feature>
<dbReference type="PROSITE" id="PS00028">
    <property type="entry name" value="ZINC_FINGER_C2H2_1"/>
    <property type="match status" value="1"/>
</dbReference>
<feature type="compositionally biased region" description="Acidic residues" evidence="7">
    <location>
        <begin position="296"/>
        <end position="309"/>
    </location>
</feature>
<dbReference type="PANTHER" id="PTHR46481">
    <property type="entry name" value="ZINC FINGER BED DOMAIN-CONTAINING PROTEIN 4"/>
    <property type="match status" value="1"/>
</dbReference>
<feature type="region of interest" description="Disordered" evidence="7">
    <location>
        <begin position="296"/>
        <end position="321"/>
    </location>
</feature>
<evidence type="ECO:0000256" key="4">
    <source>
        <dbReference type="ARBA" id="ARBA00022833"/>
    </source>
</evidence>
<gene>
    <name evidence="9" type="ORF">KUF71_017363</name>
</gene>
<evidence type="ECO:0000313" key="10">
    <source>
        <dbReference type="Proteomes" id="UP001219518"/>
    </source>
</evidence>
<reference evidence="9" key="2">
    <citation type="journal article" date="2023" name="BMC Genomics">
        <title>Pest status, molecular evolution, and epigenetic factors derived from the genome assembly of Frankliniella fusca, a thysanopteran phytovirus vector.</title>
        <authorList>
            <person name="Catto M.A."/>
            <person name="Labadie P.E."/>
            <person name="Jacobson A.L."/>
            <person name="Kennedy G.G."/>
            <person name="Srinivasan R."/>
            <person name="Hunt B.G."/>
        </authorList>
    </citation>
    <scope>NUCLEOTIDE SEQUENCE</scope>
    <source>
        <strain evidence="9">PL_HMW_Pooled</strain>
    </source>
</reference>
<proteinExistence type="predicted"/>
<dbReference type="AlphaFoldDB" id="A0AAE1I467"/>
<evidence type="ECO:0000256" key="2">
    <source>
        <dbReference type="ARBA" id="ARBA00022723"/>
    </source>
</evidence>
<reference evidence="9" key="1">
    <citation type="submission" date="2021-07" db="EMBL/GenBank/DDBJ databases">
        <authorList>
            <person name="Catto M.A."/>
            <person name="Jacobson A."/>
            <person name="Kennedy G."/>
            <person name="Labadie P."/>
            <person name="Hunt B.G."/>
            <person name="Srinivasan R."/>
        </authorList>
    </citation>
    <scope>NUCLEOTIDE SEQUENCE</scope>
    <source>
        <strain evidence="9">PL_HMW_Pooled</strain>
        <tissue evidence="9">Head</tissue>
    </source>
</reference>
<keyword evidence="5" id="KW-0539">Nucleus</keyword>
<dbReference type="GO" id="GO:0005634">
    <property type="term" value="C:nucleus"/>
    <property type="evidence" value="ECO:0007669"/>
    <property type="project" value="UniProtKB-SubCell"/>
</dbReference>
<dbReference type="PANTHER" id="PTHR46481:SF10">
    <property type="entry name" value="ZINC FINGER BED DOMAIN-CONTAINING PROTEIN 39"/>
    <property type="match status" value="1"/>
</dbReference>
<evidence type="ECO:0000256" key="5">
    <source>
        <dbReference type="ARBA" id="ARBA00023242"/>
    </source>
</evidence>
<comment type="subcellular location">
    <subcellularLocation>
        <location evidence="1">Nucleus</location>
    </subcellularLocation>
</comment>
<dbReference type="InterPro" id="IPR013087">
    <property type="entry name" value="Znf_C2H2_type"/>
</dbReference>
<evidence type="ECO:0000256" key="7">
    <source>
        <dbReference type="SAM" id="MobiDB-lite"/>
    </source>
</evidence>
<keyword evidence="2" id="KW-0479">Metal-binding</keyword>
<dbReference type="Proteomes" id="UP001219518">
    <property type="component" value="Unassembled WGS sequence"/>
</dbReference>
<dbReference type="SUPFAM" id="SSF53098">
    <property type="entry name" value="Ribonuclease H-like"/>
    <property type="match status" value="1"/>
</dbReference>
<dbReference type="GO" id="GO:0008270">
    <property type="term" value="F:zinc ion binding"/>
    <property type="evidence" value="ECO:0007669"/>
    <property type="project" value="UniProtKB-KW"/>
</dbReference>
<dbReference type="InterPro" id="IPR052035">
    <property type="entry name" value="ZnF_BED_domain_contain"/>
</dbReference>
<dbReference type="SUPFAM" id="SSF140996">
    <property type="entry name" value="Hermes dimerisation domain"/>
    <property type="match status" value="1"/>
</dbReference>
<keyword evidence="3 6" id="KW-0863">Zinc-finger</keyword>
<feature type="domain" description="C2H2-type" evidence="8">
    <location>
        <begin position="19"/>
        <end position="47"/>
    </location>
</feature>
<evidence type="ECO:0000313" key="9">
    <source>
        <dbReference type="EMBL" id="KAK3933102.1"/>
    </source>
</evidence>
<evidence type="ECO:0000256" key="3">
    <source>
        <dbReference type="ARBA" id="ARBA00022771"/>
    </source>
</evidence>
<organism evidence="9 10">
    <name type="scientific">Frankliniella fusca</name>
    <dbReference type="NCBI Taxonomy" id="407009"/>
    <lineage>
        <taxon>Eukaryota</taxon>
        <taxon>Metazoa</taxon>
        <taxon>Ecdysozoa</taxon>
        <taxon>Arthropoda</taxon>
        <taxon>Hexapoda</taxon>
        <taxon>Insecta</taxon>
        <taxon>Pterygota</taxon>
        <taxon>Neoptera</taxon>
        <taxon>Paraneoptera</taxon>
        <taxon>Thysanoptera</taxon>
        <taxon>Terebrantia</taxon>
        <taxon>Thripoidea</taxon>
        <taxon>Thripidae</taxon>
        <taxon>Frankliniella</taxon>
    </lineage>
</organism>
<feature type="compositionally biased region" description="Polar residues" evidence="7">
    <location>
        <begin position="91"/>
        <end position="106"/>
    </location>
</feature>
<protein>
    <submittedName>
        <fullName evidence="9">Zinc finger and BTB domain-containing protein 41</fullName>
    </submittedName>
</protein>
<sequence length="348" mass="37700">MAPSSVWTLVTKSKDGKTATCSKCSKSFKNPSTIRYHLQQVHFIITPKNPSNKQKEKDISEVGVGSSEAEDDPEPVNGTGDRSKRPRSRQEQNAEQAGASASNDGQAQAPGASQRKSFEGPLDKCISNSLSFSRGGHRDKQVTDSLLFMMAKDDLPLSTPEKEGFRVFCKALQPQYSVPSEPYCTAATKKGKSRIHSVELGVRFMPERKNTDNIAAATRSVCEEWQIDIEGKVSGVTTDGGANVKAAVRQVFGTLKHIVCAGHVIKNIGQAVLDMNVTPRPSEATPDQVAADALVDDEDDDAAPSDEREDQAQAAPEPAVTSVHSLMVEVKRIVRFFRTSEVASAELK</sequence>